<sequence length="520" mass="57903">MDIEQFRKAGYQAIDRICDYYYSLQNRPVVPQVEPGYLRKHITATSLPEEGEDFQIIADDYQKFILPGLTHWQHPSFFAYFPTACTFEGMLGDLYASSATNPGFNWLASPACTELETIVIDWAADLLGLASEFKNDSGIGGGVFQTTASDSVLVVVAAARSLYLSRHPQAKIEELVIYTTTQTHSVGAKAGIVYGIKVRAIPVNMEDGLALRASALRKAIEEDEAAGLRPFILIASVGTTSSGAIDCIPEIREVVKDHPDLWVHIDAAWAGVALACPETRETMFLDDINAFANSFCTNFHKCYVVFQWGLVNFDCSALWVRNRRHLTDALDITPAYLRTKHGDEGKVIDYRNWHLGLGRRFRSLKVWFVLRSYGAEGFRKYIRECITHNNTFASLIRASNRLQLVTEPSFALTVFRLVPPSRSVPAVSPADSGVDLSAISSSGITSEYDLEALNDLNKDYMSRLAARSDIMLTQTTLNGIYCIRFAVGAARTKDEHVRRAWEVVEEEAEKALEAWNATKA</sequence>
<dbReference type="GO" id="GO:0019752">
    <property type="term" value="P:carboxylic acid metabolic process"/>
    <property type="evidence" value="ECO:0007669"/>
    <property type="project" value="InterPro"/>
</dbReference>
<dbReference type="Proteomes" id="UP000284842">
    <property type="component" value="Unassembled WGS sequence"/>
</dbReference>
<evidence type="ECO:0000256" key="2">
    <source>
        <dbReference type="ARBA" id="ARBA00009533"/>
    </source>
</evidence>
<dbReference type="GO" id="GO:0006520">
    <property type="term" value="P:amino acid metabolic process"/>
    <property type="evidence" value="ECO:0007669"/>
    <property type="project" value="InterPro"/>
</dbReference>
<feature type="modified residue" description="N6-(pyridoxal phosphate)lysine" evidence="6">
    <location>
        <position position="301"/>
    </location>
</feature>
<dbReference type="InterPro" id="IPR015421">
    <property type="entry name" value="PyrdxlP-dep_Trfase_major"/>
</dbReference>
<dbReference type="EMBL" id="NHTK01001383">
    <property type="protein sequence ID" value="PPQ98397.1"/>
    <property type="molecule type" value="Genomic_DNA"/>
</dbReference>
<organism evidence="8 9">
    <name type="scientific">Panaeolus cyanescens</name>
    <dbReference type="NCBI Taxonomy" id="181874"/>
    <lineage>
        <taxon>Eukaryota</taxon>
        <taxon>Fungi</taxon>
        <taxon>Dikarya</taxon>
        <taxon>Basidiomycota</taxon>
        <taxon>Agaricomycotina</taxon>
        <taxon>Agaricomycetes</taxon>
        <taxon>Agaricomycetidae</taxon>
        <taxon>Agaricales</taxon>
        <taxon>Agaricineae</taxon>
        <taxon>Galeropsidaceae</taxon>
        <taxon>Panaeolus</taxon>
    </lineage>
</organism>
<dbReference type="Pfam" id="PF00282">
    <property type="entry name" value="Pyridoxal_deC"/>
    <property type="match status" value="1"/>
</dbReference>
<evidence type="ECO:0008006" key="10">
    <source>
        <dbReference type="Google" id="ProtNLM"/>
    </source>
</evidence>
<dbReference type="PANTHER" id="PTHR11999">
    <property type="entry name" value="GROUP II PYRIDOXAL-5-PHOSPHATE DECARBOXYLASE"/>
    <property type="match status" value="1"/>
</dbReference>
<dbReference type="GO" id="GO:0016831">
    <property type="term" value="F:carboxy-lyase activity"/>
    <property type="evidence" value="ECO:0007669"/>
    <property type="project" value="UniProtKB-KW"/>
</dbReference>
<evidence type="ECO:0000256" key="6">
    <source>
        <dbReference type="PIRSR" id="PIRSR602129-50"/>
    </source>
</evidence>
<dbReference type="Gene3D" id="3.90.1150.10">
    <property type="entry name" value="Aspartate Aminotransferase, domain 1"/>
    <property type="match status" value="1"/>
</dbReference>
<evidence type="ECO:0000256" key="1">
    <source>
        <dbReference type="ARBA" id="ARBA00001933"/>
    </source>
</evidence>
<comment type="cofactor">
    <cofactor evidence="1 6 7">
        <name>pyridoxal 5'-phosphate</name>
        <dbReference type="ChEBI" id="CHEBI:597326"/>
    </cofactor>
</comment>
<dbReference type="Gene3D" id="1.20.1340.10">
    <property type="entry name" value="dopa decarboxylase, N-terminal domain"/>
    <property type="match status" value="1"/>
</dbReference>
<reference evidence="8 9" key="1">
    <citation type="journal article" date="2018" name="Evol. Lett.">
        <title>Horizontal gene cluster transfer increased hallucinogenic mushroom diversity.</title>
        <authorList>
            <person name="Reynolds H.T."/>
            <person name="Vijayakumar V."/>
            <person name="Gluck-Thaler E."/>
            <person name="Korotkin H.B."/>
            <person name="Matheny P.B."/>
            <person name="Slot J.C."/>
        </authorList>
    </citation>
    <scope>NUCLEOTIDE SEQUENCE [LARGE SCALE GENOMIC DNA]</scope>
    <source>
        <strain evidence="8 9">2629</strain>
    </source>
</reference>
<name>A0A409Y5T5_9AGAR</name>
<evidence type="ECO:0000256" key="7">
    <source>
        <dbReference type="RuleBase" id="RU000382"/>
    </source>
</evidence>
<dbReference type="OrthoDB" id="639767at2759"/>
<accession>A0A409Y5T5</accession>
<keyword evidence="4 6" id="KW-0663">Pyridoxal phosphate</keyword>
<protein>
    <recommendedName>
        <fullName evidence="10">Aromatic-L-amino-acid decarboxylase</fullName>
    </recommendedName>
</protein>
<dbReference type="STRING" id="181874.A0A409Y5T5"/>
<dbReference type="InterPro" id="IPR015422">
    <property type="entry name" value="PyrdxlP-dep_Trfase_small"/>
</dbReference>
<gene>
    <name evidence="8" type="ORF">CVT24_004076</name>
</gene>
<keyword evidence="3" id="KW-0210">Decarboxylase</keyword>
<proteinExistence type="inferred from homology"/>
<comment type="caution">
    <text evidence="8">The sequence shown here is derived from an EMBL/GenBank/DDBJ whole genome shotgun (WGS) entry which is preliminary data.</text>
</comment>
<dbReference type="InterPro" id="IPR002129">
    <property type="entry name" value="PyrdxlP-dep_de-COase"/>
</dbReference>
<dbReference type="InParanoid" id="A0A409Y5T5"/>
<dbReference type="InterPro" id="IPR015424">
    <property type="entry name" value="PyrdxlP-dep_Trfase"/>
</dbReference>
<dbReference type="AlphaFoldDB" id="A0A409Y5T5"/>
<evidence type="ECO:0000313" key="8">
    <source>
        <dbReference type="EMBL" id="PPQ98397.1"/>
    </source>
</evidence>
<keyword evidence="9" id="KW-1185">Reference proteome</keyword>
<dbReference type="Gene3D" id="3.40.640.10">
    <property type="entry name" value="Type I PLP-dependent aspartate aminotransferase-like (Major domain)"/>
    <property type="match status" value="1"/>
</dbReference>
<dbReference type="GO" id="GO:0005737">
    <property type="term" value="C:cytoplasm"/>
    <property type="evidence" value="ECO:0007669"/>
    <property type="project" value="TreeGrafter"/>
</dbReference>
<dbReference type="GO" id="GO:0030170">
    <property type="term" value="F:pyridoxal phosphate binding"/>
    <property type="evidence" value="ECO:0007669"/>
    <property type="project" value="InterPro"/>
</dbReference>
<evidence type="ECO:0000313" key="9">
    <source>
        <dbReference type="Proteomes" id="UP000284842"/>
    </source>
</evidence>
<dbReference type="InterPro" id="IPR010977">
    <property type="entry name" value="Aromatic_deC"/>
</dbReference>
<keyword evidence="5 7" id="KW-0456">Lyase</keyword>
<dbReference type="PANTHER" id="PTHR11999:SF70">
    <property type="entry name" value="MIP05841P"/>
    <property type="match status" value="1"/>
</dbReference>
<evidence type="ECO:0000256" key="5">
    <source>
        <dbReference type="ARBA" id="ARBA00023239"/>
    </source>
</evidence>
<evidence type="ECO:0000256" key="3">
    <source>
        <dbReference type="ARBA" id="ARBA00022793"/>
    </source>
</evidence>
<evidence type="ECO:0000256" key="4">
    <source>
        <dbReference type="ARBA" id="ARBA00022898"/>
    </source>
</evidence>
<dbReference type="SUPFAM" id="SSF53383">
    <property type="entry name" value="PLP-dependent transferases"/>
    <property type="match status" value="1"/>
</dbReference>
<dbReference type="PRINTS" id="PR00800">
    <property type="entry name" value="YHDCRBOXLASE"/>
</dbReference>
<comment type="similarity">
    <text evidence="2 7">Belongs to the group II decarboxylase family.</text>
</comment>